<feature type="domain" description="DBB" evidence="14">
    <location>
        <begin position="185"/>
        <end position="321"/>
    </location>
</feature>
<evidence type="ECO:0000256" key="6">
    <source>
        <dbReference type="ARBA" id="ARBA00023136"/>
    </source>
</evidence>
<dbReference type="Pfam" id="PF14545">
    <property type="entry name" value="DBB"/>
    <property type="match status" value="1"/>
</dbReference>
<keyword evidence="4" id="KW-0963">Cytoplasm</keyword>
<dbReference type="GO" id="GO:0034142">
    <property type="term" value="P:toll-like receptor 4 signaling pathway"/>
    <property type="evidence" value="ECO:0007669"/>
    <property type="project" value="Ensembl"/>
</dbReference>
<evidence type="ECO:0000256" key="1">
    <source>
        <dbReference type="ARBA" id="ARBA00004202"/>
    </source>
</evidence>
<dbReference type="Proteomes" id="UP000694381">
    <property type="component" value="Unassembled WGS sequence"/>
</dbReference>
<dbReference type="GO" id="GO:0042802">
    <property type="term" value="F:identical protein binding"/>
    <property type="evidence" value="ECO:0007669"/>
    <property type="project" value="Ensembl"/>
</dbReference>
<reference evidence="15" key="2">
    <citation type="submission" date="2025-09" db="UniProtKB">
        <authorList>
            <consortium name="Ensembl"/>
        </authorList>
    </citation>
    <scope>IDENTIFICATION</scope>
</reference>
<evidence type="ECO:0000256" key="10">
    <source>
        <dbReference type="ARBA" id="ARBA00078663"/>
    </source>
</evidence>
<dbReference type="PROSITE" id="PS50104">
    <property type="entry name" value="TIR"/>
    <property type="match status" value="1"/>
</dbReference>
<organism evidence="15 16">
    <name type="scientific">Nannospalax galili</name>
    <name type="common">Northern Israeli blind subterranean mole rat</name>
    <name type="synonym">Spalax galili</name>
    <dbReference type="NCBI Taxonomy" id="1026970"/>
    <lineage>
        <taxon>Eukaryota</taxon>
        <taxon>Metazoa</taxon>
        <taxon>Chordata</taxon>
        <taxon>Craniata</taxon>
        <taxon>Vertebrata</taxon>
        <taxon>Euteleostomi</taxon>
        <taxon>Mammalia</taxon>
        <taxon>Eutheria</taxon>
        <taxon>Euarchontoglires</taxon>
        <taxon>Glires</taxon>
        <taxon>Rodentia</taxon>
        <taxon>Myomorpha</taxon>
        <taxon>Muroidea</taxon>
        <taxon>Spalacidae</taxon>
        <taxon>Spalacinae</taxon>
        <taxon>Nannospalax</taxon>
    </lineage>
</organism>
<evidence type="ECO:0000256" key="8">
    <source>
        <dbReference type="ARBA" id="ARBA00065148"/>
    </source>
</evidence>
<dbReference type="GeneTree" id="ENSGT00390000008787"/>
<dbReference type="CTD" id="118788"/>
<evidence type="ECO:0000313" key="16">
    <source>
        <dbReference type="Proteomes" id="UP000694381"/>
    </source>
</evidence>
<dbReference type="SMART" id="SM01282">
    <property type="entry name" value="DBB"/>
    <property type="match status" value="1"/>
</dbReference>
<dbReference type="Ensembl" id="ENSNGAT00000008840.1">
    <property type="protein sequence ID" value="ENSNGAP00000005203.1"/>
    <property type="gene ID" value="ENSNGAG00000007267.1"/>
</dbReference>
<name>A0A8C6QLG5_NANGA</name>
<evidence type="ECO:0000256" key="11">
    <source>
        <dbReference type="ARBA" id="ARBA00079489"/>
    </source>
</evidence>
<gene>
    <name evidence="15" type="primary">Pik3ap1</name>
</gene>
<evidence type="ECO:0000259" key="13">
    <source>
        <dbReference type="PROSITE" id="PS50104"/>
    </source>
</evidence>
<sequence length="808" mass="90779">MAASGGARGCGGCDILIFYSRDAEEWCQYLQDLFLSCRQVSSQKMLTHRLGLDSSFSAEDLRVFRGARCVLVLLSAELVQCFCQPGLLPLLQRAFHPPQRVVRLLCGVQASDDDFQAFFPDWAQWQELTCDDEPETYLAAVKKVISEDSGCDSVTDTEPEDERALPYSKQPNPPLETSSGNLMVVQPDRVRCGAETTVYIIVRCKLDEKVSTEAEFSPENAPSIRVEGTLENEYTVSVKAPDLSSGNVCLKIYSGDLVVCETIISYYTDMEEIGNLLSNAANPVEFMCQAFKIVPYNTETLDKLLTESLKNNIPASGLHLFGINQLEEEDMMTNQRDEELPTLLHFAAKYGLKNLTALLLTCPGALQAYSVANKHGHYPNTIAEKHGFRDLRQFIDEYVETVDMLKSHIKEELMQGEEADAVYESMAHLSTDLLMKCSLNPGCDEELYESMAAFVPAATEDLYVEMLQASTGIPVSGEIFSRPTKDSMIRKFLEGSSVDTTNLGREQNHLDREDVYRTVDDEEAFPLDLASRPPVPVPRPEATTPGAHHLPDNEPYISKVFAERSQERPENFYISSESIRKEPPVRPWRDRPPSSIYDPFAGMKTPGQRQLITLQEQVKLGIVNVDEAVLHFKEWQLNQKKRSESFRFQQENLKRLRDSITRRQREKQKSGKQTDLEITVPIRHSQHLPGKVEFGVYESGPRKSVFPARMELRRGDWKTDSMSSTASSMSNRSSTRSLLSVSSGMEGDNEDNEVPEVTRSRSPGPTQVDGTPAMILERPPRVPPRAASQRPPIRETFHPPPPVPPRGR</sequence>
<dbReference type="AlphaFoldDB" id="A0A8C6QLG5"/>
<keyword evidence="6" id="KW-0472">Membrane</keyword>
<reference evidence="15" key="1">
    <citation type="submission" date="2025-08" db="UniProtKB">
        <authorList>
            <consortium name="Ensembl"/>
        </authorList>
    </citation>
    <scope>IDENTIFICATION</scope>
</reference>
<dbReference type="Gene3D" id="3.40.50.10140">
    <property type="entry name" value="Toll/interleukin-1 receptor homology (TIR) domain"/>
    <property type="match status" value="1"/>
</dbReference>
<feature type="compositionally biased region" description="Low complexity" evidence="12">
    <location>
        <begin position="721"/>
        <end position="743"/>
    </location>
</feature>
<dbReference type="GO" id="GO:0034134">
    <property type="term" value="P:toll-like receptor 2 signaling pathway"/>
    <property type="evidence" value="ECO:0007669"/>
    <property type="project" value="Ensembl"/>
</dbReference>
<protein>
    <recommendedName>
        <fullName evidence="9">Phosphoinositide 3-kinase adapter protein 1</fullName>
    </recommendedName>
    <alternativeName>
        <fullName evidence="10">B-cell adapter for phosphoinositide 3-kinase</fullName>
    </alternativeName>
    <alternativeName>
        <fullName evidence="11">B-cell phosphoinositide 3-kinase adapter protein 1</fullName>
    </alternativeName>
</protein>
<comment type="subunit">
    <text evidence="8">Homooligomer. Interacts (phosphorylated on tyrosine residues within YXXM motifs) with PIK3R1 (via SH2 domain); required for BCR- and TLR-mediated activation of phosphoinositide 3-kinase. Interacts (via polyproline C-terminal region) with ABI1 (via SH3 domain); the interaction promotes phosphorylation of PIK3AP1 by ABL1. May interact with MYD88 and TIRAP.</text>
</comment>
<feature type="region of interest" description="Disordered" evidence="12">
    <location>
        <begin position="716"/>
        <end position="808"/>
    </location>
</feature>
<dbReference type="GO" id="GO:0051897">
    <property type="term" value="P:positive regulation of phosphatidylinositol 3-kinase/protein kinase B signal transduction"/>
    <property type="evidence" value="ECO:0007669"/>
    <property type="project" value="Ensembl"/>
</dbReference>
<dbReference type="GO" id="GO:0036312">
    <property type="term" value="F:phosphatidylinositol 3-kinase regulatory subunit binding"/>
    <property type="evidence" value="ECO:0007669"/>
    <property type="project" value="Ensembl"/>
</dbReference>
<accession>A0A8C6QLG5</accession>
<dbReference type="InterPro" id="IPR041340">
    <property type="entry name" value="PIK3AP1_TIR"/>
</dbReference>
<feature type="region of interest" description="Disordered" evidence="12">
    <location>
        <begin position="528"/>
        <end position="553"/>
    </location>
</feature>
<keyword evidence="16" id="KW-1185">Reference proteome</keyword>
<dbReference type="FunFam" id="3.40.50.10140:FF:000010">
    <property type="entry name" value="phosphoinositide 3-kinase adapter protein 1"/>
    <property type="match status" value="1"/>
</dbReference>
<evidence type="ECO:0000256" key="7">
    <source>
        <dbReference type="ARBA" id="ARBA00054714"/>
    </source>
</evidence>
<dbReference type="GeneID" id="103733209"/>
<evidence type="ECO:0000256" key="9">
    <source>
        <dbReference type="ARBA" id="ARBA00073263"/>
    </source>
</evidence>
<dbReference type="Pfam" id="PF18567">
    <property type="entry name" value="TIR_3"/>
    <property type="match status" value="1"/>
</dbReference>
<dbReference type="PANTHER" id="PTHR16267:SF12">
    <property type="entry name" value="PHOSPHOINOSITIDE 3-KINASE ADAPTER PROTEIN 1"/>
    <property type="match status" value="1"/>
</dbReference>
<feature type="compositionally biased region" description="Pro residues" evidence="12">
    <location>
        <begin position="798"/>
        <end position="808"/>
    </location>
</feature>
<evidence type="ECO:0000256" key="5">
    <source>
        <dbReference type="ARBA" id="ARBA00022553"/>
    </source>
</evidence>
<keyword evidence="3" id="KW-1003">Cell membrane</keyword>
<dbReference type="InterPro" id="IPR017893">
    <property type="entry name" value="DBB_domain"/>
</dbReference>
<comment type="subcellular location">
    <subcellularLocation>
        <location evidence="1">Cell membrane</location>
        <topology evidence="1">Peripheral membrane protein</topology>
    </subcellularLocation>
    <subcellularLocation>
        <location evidence="2">Cytoplasm</location>
    </subcellularLocation>
</comment>
<feature type="compositionally biased region" description="Polar residues" evidence="12">
    <location>
        <begin position="760"/>
        <end position="769"/>
    </location>
</feature>
<dbReference type="RefSeq" id="XP_029418910.1">
    <property type="nucleotide sequence ID" value="XM_029563050.1"/>
</dbReference>
<dbReference type="GO" id="GO:0005886">
    <property type="term" value="C:plasma membrane"/>
    <property type="evidence" value="ECO:0007669"/>
    <property type="project" value="UniProtKB-SubCell"/>
</dbReference>
<dbReference type="PROSITE" id="PS51376">
    <property type="entry name" value="DBB"/>
    <property type="match status" value="1"/>
</dbReference>
<dbReference type="GO" id="GO:0034162">
    <property type="term" value="P:toll-like receptor 9 signaling pathway"/>
    <property type="evidence" value="ECO:0007669"/>
    <property type="project" value="Ensembl"/>
</dbReference>
<dbReference type="InterPro" id="IPR035897">
    <property type="entry name" value="Toll_tir_struct_dom_sf"/>
</dbReference>
<dbReference type="GO" id="GO:0050727">
    <property type="term" value="P:regulation of inflammatory response"/>
    <property type="evidence" value="ECO:0007669"/>
    <property type="project" value="Ensembl"/>
</dbReference>
<dbReference type="GO" id="GO:0005102">
    <property type="term" value="F:signaling receptor binding"/>
    <property type="evidence" value="ECO:0007669"/>
    <property type="project" value="TreeGrafter"/>
</dbReference>
<dbReference type="GO" id="GO:0005829">
    <property type="term" value="C:cytosol"/>
    <property type="evidence" value="ECO:0007669"/>
    <property type="project" value="Ensembl"/>
</dbReference>
<evidence type="ECO:0000256" key="4">
    <source>
        <dbReference type="ARBA" id="ARBA00022490"/>
    </source>
</evidence>
<evidence type="ECO:0000259" key="14">
    <source>
        <dbReference type="PROSITE" id="PS51376"/>
    </source>
</evidence>
<evidence type="ECO:0000256" key="12">
    <source>
        <dbReference type="SAM" id="MobiDB-lite"/>
    </source>
</evidence>
<proteinExistence type="predicted"/>
<feature type="region of interest" description="Disordered" evidence="12">
    <location>
        <begin position="149"/>
        <end position="180"/>
    </location>
</feature>
<evidence type="ECO:0000256" key="2">
    <source>
        <dbReference type="ARBA" id="ARBA00004496"/>
    </source>
</evidence>
<dbReference type="PANTHER" id="PTHR16267">
    <property type="entry name" value="BANK1/PIK3AP1 FAMILY MEMBER"/>
    <property type="match status" value="1"/>
</dbReference>
<evidence type="ECO:0000313" key="15">
    <source>
        <dbReference type="Ensembl" id="ENSNGAP00000005203.1"/>
    </source>
</evidence>
<dbReference type="InterPro" id="IPR052446">
    <property type="entry name" value="B-cell_PI3K-Signaling_Adptrs"/>
</dbReference>
<evidence type="ECO:0000256" key="3">
    <source>
        <dbReference type="ARBA" id="ARBA00022475"/>
    </source>
</evidence>
<dbReference type="InterPro" id="IPR000157">
    <property type="entry name" value="TIR_dom"/>
</dbReference>
<keyword evidence="5" id="KW-0597">Phosphoprotein</keyword>
<dbReference type="GO" id="GO:0034154">
    <property type="term" value="P:toll-like receptor 7 signaling pathway"/>
    <property type="evidence" value="ECO:0007669"/>
    <property type="project" value="Ensembl"/>
</dbReference>
<dbReference type="OrthoDB" id="8192811at2759"/>
<comment type="function">
    <text evidence="7">Signaling adapter that contributes to B-cell development by linking B-cell receptor (BCR) signaling to the phosphoinositide 3-kinase (PI3K)-Akt signaling pathway. Has a complementary role to the BCR coreceptor CD19, coupling BCR and PI3K activation by providing a docking site for the PI3K subunit PIK3R1. Alternatively, links Toll-like receptor (TLR) signaling to PI3K activation, a process preventing excessive inflammatory cytokine production. Also involved in the activation of PI3K in natural killer cells. May be involved in the survival of mature B-cells via activation of REL.</text>
</comment>
<feature type="domain" description="TIR" evidence="13">
    <location>
        <begin position="11"/>
        <end position="149"/>
    </location>
</feature>